<reference evidence="2" key="1">
    <citation type="submission" date="2020-04" db="EMBL/GenBank/DDBJ databases">
        <authorList>
            <person name="Chiriac C."/>
            <person name="Salcher M."/>
            <person name="Ghai R."/>
            <person name="Kavagutti S V."/>
        </authorList>
    </citation>
    <scope>NUCLEOTIDE SEQUENCE</scope>
</reference>
<proteinExistence type="predicted"/>
<evidence type="ECO:0000313" key="2">
    <source>
        <dbReference type="EMBL" id="CAB4135226.1"/>
    </source>
</evidence>
<name>A0A6J5LQN7_9CAUD</name>
<evidence type="ECO:0000313" key="1">
    <source>
        <dbReference type="EMBL" id="CAB4131377.1"/>
    </source>
</evidence>
<dbReference type="EMBL" id="LR796294">
    <property type="protein sequence ID" value="CAB4135226.1"/>
    <property type="molecule type" value="Genomic_DNA"/>
</dbReference>
<gene>
    <name evidence="1" type="ORF">UFOVP127_76</name>
    <name evidence="2" type="ORF">UFOVP276_182</name>
</gene>
<sequence>MTTTYITDHHIKPEGQWTGKEMKDWLHPCHGPLPNRLGAVRHEDEEYMVALWITKSGIVTLTELVSLTRIQEEWDNMPRKKGWVANSLYWSSAFDRFVCEDRIVRIPYTKCRGSKVLLRKDEEDMCRSIMVHSVEITARTPIGGTVTKAEVLLKG</sequence>
<dbReference type="EMBL" id="LR796249">
    <property type="protein sequence ID" value="CAB4131377.1"/>
    <property type="molecule type" value="Genomic_DNA"/>
</dbReference>
<accession>A0A6J5LQN7</accession>
<organism evidence="2">
    <name type="scientific">uncultured Caudovirales phage</name>
    <dbReference type="NCBI Taxonomy" id="2100421"/>
    <lineage>
        <taxon>Viruses</taxon>
        <taxon>Duplodnaviria</taxon>
        <taxon>Heunggongvirae</taxon>
        <taxon>Uroviricota</taxon>
        <taxon>Caudoviricetes</taxon>
        <taxon>Peduoviridae</taxon>
        <taxon>Maltschvirus</taxon>
        <taxon>Maltschvirus maltsch</taxon>
    </lineage>
</organism>
<protein>
    <submittedName>
        <fullName evidence="2">Uncharacterized protein</fullName>
    </submittedName>
</protein>